<feature type="region of interest" description="Disordered" evidence="1">
    <location>
        <begin position="24"/>
        <end position="93"/>
    </location>
</feature>
<evidence type="ECO:0000313" key="3">
    <source>
        <dbReference type="EMBL" id="TXS23625.1"/>
    </source>
</evidence>
<accession>A0A652KIS7</accession>
<dbReference type="EMBL" id="RDBM01000037">
    <property type="protein sequence ID" value="TXS23625.1"/>
    <property type="molecule type" value="Genomic_DNA"/>
</dbReference>
<name>A0A652KIS7_9ACTN</name>
<protein>
    <submittedName>
        <fullName evidence="3">Uncharacterized protein</fullName>
    </submittedName>
</protein>
<evidence type="ECO:0000256" key="1">
    <source>
        <dbReference type="SAM" id="MobiDB-lite"/>
    </source>
</evidence>
<feature type="compositionally biased region" description="Low complexity" evidence="1">
    <location>
        <begin position="24"/>
        <end position="61"/>
    </location>
</feature>
<dbReference type="AlphaFoldDB" id="A0A652KIS7"/>
<proteinExistence type="predicted"/>
<feature type="chain" id="PRO_5039301921" evidence="2">
    <location>
        <begin position="22"/>
        <end position="177"/>
    </location>
</feature>
<gene>
    <name evidence="3" type="ORF">EAO74_23910</name>
</gene>
<keyword evidence="2" id="KW-0732">Signal</keyword>
<evidence type="ECO:0000256" key="2">
    <source>
        <dbReference type="SAM" id="SignalP"/>
    </source>
</evidence>
<organism evidence="3">
    <name type="scientific">Streptomyces sp. gb1(2016)</name>
    <dbReference type="NCBI Taxonomy" id="1828321"/>
    <lineage>
        <taxon>Bacteria</taxon>
        <taxon>Bacillati</taxon>
        <taxon>Actinomycetota</taxon>
        <taxon>Actinomycetes</taxon>
        <taxon>Kitasatosporales</taxon>
        <taxon>Streptomycetaceae</taxon>
        <taxon>Streptomyces</taxon>
    </lineage>
</organism>
<reference evidence="3" key="1">
    <citation type="submission" date="2018-10" db="EMBL/GenBank/DDBJ databases">
        <authorList>
            <person name="Hariharan J."/>
            <person name="Choudoir M.J."/>
            <person name="Diebold P."/>
            <person name="Panke-Buisse K."/>
            <person name="Campbell A.N."/>
            <person name="Buckley D.H."/>
        </authorList>
    </citation>
    <scope>NUCLEOTIDE SEQUENCE</scope>
    <source>
        <strain evidence="3">Gb1</strain>
    </source>
</reference>
<sequence length="177" mass="17697">MTAAVITAAATIIAAVIAAVAVSGGDESPPTASAAGPAGTSTTASASVEPSSTPSEPSADPSDPPLQTLPADTVSATPHARPRLIATPDRGPEGALVTLNATGFAPDEQIRITFRDSGGYDKDLRDVTAGPDGSLAAEVHVPKETVGGSDTPVFIVYSLDDDDADNQVADTPFTVTD</sequence>
<dbReference type="RefSeq" id="WP_124274108.1">
    <property type="nucleotide sequence ID" value="NZ_RDBM01000037.1"/>
</dbReference>
<comment type="caution">
    <text evidence="3">The sequence shown here is derived from an EMBL/GenBank/DDBJ whole genome shotgun (WGS) entry which is preliminary data.</text>
</comment>
<feature type="signal peptide" evidence="2">
    <location>
        <begin position="1"/>
        <end position="21"/>
    </location>
</feature>